<evidence type="ECO:0000256" key="3">
    <source>
        <dbReference type="ARBA" id="ARBA00022737"/>
    </source>
</evidence>
<evidence type="ECO:0000259" key="7">
    <source>
        <dbReference type="PROSITE" id="PS51379"/>
    </source>
</evidence>
<evidence type="ECO:0000256" key="4">
    <source>
        <dbReference type="ARBA" id="ARBA00023004"/>
    </source>
</evidence>
<keyword evidence="9" id="KW-1185">Reference proteome</keyword>
<keyword evidence="5" id="KW-0411">Iron-sulfur</keyword>
<accession>A0A7K1KSF8</accession>
<dbReference type="InterPro" id="IPR010226">
    <property type="entry name" value="NADH_quinone_OxRdtase_chainI"/>
</dbReference>
<dbReference type="Proteomes" id="UP000461162">
    <property type="component" value="Unassembled WGS sequence"/>
</dbReference>
<keyword evidence="2" id="KW-0479">Metal-binding</keyword>
<name>A0A7K1KSF8_9BACT</name>
<feature type="compositionally biased region" description="Basic and acidic residues" evidence="6">
    <location>
        <begin position="98"/>
        <end position="111"/>
    </location>
</feature>
<dbReference type="EMBL" id="WODC01000016">
    <property type="protein sequence ID" value="MUM78872.1"/>
    <property type="molecule type" value="Genomic_DNA"/>
</dbReference>
<evidence type="ECO:0000313" key="9">
    <source>
        <dbReference type="Proteomes" id="UP000461162"/>
    </source>
</evidence>
<feature type="domain" description="4Fe-4S ferredoxin-type" evidence="7">
    <location>
        <begin position="33"/>
        <end position="62"/>
    </location>
</feature>
<gene>
    <name evidence="8" type="ORF">GKC30_14660</name>
</gene>
<dbReference type="RefSeq" id="WP_155935720.1">
    <property type="nucleotide sequence ID" value="NZ_WODC01000016.1"/>
</dbReference>
<feature type="region of interest" description="Disordered" evidence="6">
    <location>
        <begin position="98"/>
        <end position="167"/>
    </location>
</feature>
<sequence length="167" mass="18521">MLFTPTVIKNLLKKPATRLYPFTVREPFPNYRGELYIDIDACIFCGTCARKCPSQCIEVDKEQGLWTCNPHACVYCGICRDTCPTKCLHMKDVHRKPMTERIMMVEKGEPPKKKKPAAKPEAKAEGTEAAEPKSGSAAAPETAKAEAPAEKVEAKKPDAKKPEAKKK</sequence>
<dbReference type="Pfam" id="PF13187">
    <property type="entry name" value="Fer4_9"/>
    <property type="match status" value="1"/>
</dbReference>
<evidence type="ECO:0000256" key="5">
    <source>
        <dbReference type="ARBA" id="ARBA00023014"/>
    </source>
</evidence>
<dbReference type="PANTHER" id="PTHR10849">
    <property type="entry name" value="NADH DEHYDROGENASE UBIQUINONE IRON-SULFUR PROTEIN 8, MITOCHONDRIAL"/>
    <property type="match status" value="1"/>
</dbReference>
<evidence type="ECO:0000256" key="2">
    <source>
        <dbReference type="ARBA" id="ARBA00022723"/>
    </source>
</evidence>
<evidence type="ECO:0000313" key="8">
    <source>
        <dbReference type="EMBL" id="MUM78872.1"/>
    </source>
</evidence>
<evidence type="ECO:0000256" key="6">
    <source>
        <dbReference type="SAM" id="MobiDB-lite"/>
    </source>
</evidence>
<dbReference type="InterPro" id="IPR017900">
    <property type="entry name" value="4Fe4S_Fe_S_CS"/>
</dbReference>
<keyword evidence="1" id="KW-0004">4Fe-4S</keyword>
<proteinExistence type="predicted"/>
<feature type="domain" description="4Fe-4S ferredoxin-type" evidence="7">
    <location>
        <begin position="64"/>
        <end position="93"/>
    </location>
</feature>
<dbReference type="GO" id="GO:0051539">
    <property type="term" value="F:4 iron, 4 sulfur cluster binding"/>
    <property type="evidence" value="ECO:0007669"/>
    <property type="project" value="UniProtKB-KW"/>
</dbReference>
<keyword evidence="4" id="KW-0408">Iron</keyword>
<dbReference type="SUPFAM" id="SSF54862">
    <property type="entry name" value="4Fe-4S ferredoxins"/>
    <property type="match status" value="1"/>
</dbReference>
<dbReference type="InterPro" id="IPR017896">
    <property type="entry name" value="4Fe4S_Fe-S-bd"/>
</dbReference>
<feature type="compositionally biased region" description="Basic and acidic residues" evidence="6">
    <location>
        <begin position="143"/>
        <end position="167"/>
    </location>
</feature>
<dbReference type="PROSITE" id="PS51379">
    <property type="entry name" value="4FE4S_FER_2"/>
    <property type="match status" value="2"/>
</dbReference>
<dbReference type="Gene3D" id="3.30.70.3270">
    <property type="match status" value="1"/>
</dbReference>
<dbReference type="PROSITE" id="PS00198">
    <property type="entry name" value="4FE4S_FER_1"/>
    <property type="match status" value="2"/>
</dbReference>
<reference evidence="8 9" key="1">
    <citation type="submission" date="2019-11" db="EMBL/GenBank/DDBJ databases">
        <title>Pseudodesulfovibrio alkaliphilus, sp. nov., an alkaliphilic sulfate-reducing bacteria from mud volcano of Taman peninsula, Russia.</title>
        <authorList>
            <person name="Frolova A."/>
            <person name="Merkel A.Y."/>
            <person name="Slobodkin A.I."/>
        </authorList>
    </citation>
    <scope>NUCLEOTIDE SEQUENCE [LARGE SCALE GENOMIC DNA]</scope>
    <source>
        <strain evidence="8 9">F-1</strain>
    </source>
</reference>
<dbReference type="GO" id="GO:0016020">
    <property type="term" value="C:membrane"/>
    <property type="evidence" value="ECO:0007669"/>
    <property type="project" value="InterPro"/>
</dbReference>
<dbReference type="AlphaFoldDB" id="A0A7K1KSF8"/>
<comment type="caution">
    <text evidence="8">The sequence shown here is derived from an EMBL/GenBank/DDBJ whole genome shotgun (WGS) entry which is preliminary data.</text>
</comment>
<organism evidence="8 9">
    <name type="scientific">Pseudodesulfovibrio alkaliphilus</name>
    <dbReference type="NCBI Taxonomy" id="2661613"/>
    <lineage>
        <taxon>Bacteria</taxon>
        <taxon>Pseudomonadati</taxon>
        <taxon>Thermodesulfobacteriota</taxon>
        <taxon>Desulfovibrionia</taxon>
        <taxon>Desulfovibrionales</taxon>
        <taxon>Desulfovibrionaceae</taxon>
    </lineage>
</organism>
<keyword evidence="3" id="KW-0677">Repeat</keyword>
<feature type="compositionally biased region" description="Low complexity" evidence="6">
    <location>
        <begin position="127"/>
        <end position="142"/>
    </location>
</feature>
<dbReference type="GO" id="GO:0046872">
    <property type="term" value="F:metal ion binding"/>
    <property type="evidence" value="ECO:0007669"/>
    <property type="project" value="UniProtKB-KW"/>
</dbReference>
<protein>
    <submittedName>
        <fullName evidence="8">4Fe-4S ferredoxin</fullName>
    </submittedName>
</protein>
<dbReference type="GO" id="GO:0016651">
    <property type="term" value="F:oxidoreductase activity, acting on NAD(P)H"/>
    <property type="evidence" value="ECO:0007669"/>
    <property type="project" value="InterPro"/>
</dbReference>
<evidence type="ECO:0000256" key="1">
    <source>
        <dbReference type="ARBA" id="ARBA00022485"/>
    </source>
</evidence>